<comment type="function">
    <text evidence="2">PPIase that acts as a histone chaperone. Histone proline isomerase that increases the rate of cis-trans isomerization at prolines on the histone H3 N-terminal tail. Proline isomerization influences H3 methylation thereby regulating gene expression.</text>
</comment>
<dbReference type="EC" id="5.2.1.8" evidence="7"/>
<dbReference type="InterPro" id="IPR041232">
    <property type="entry name" value="NPL"/>
</dbReference>
<accession>A0ABR3QT01</accession>
<comment type="similarity">
    <text evidence="3">Belongs to the FKBP-type PPIase family. FKBP3/4 subfamily.</text>
</comment>
<dbReference type="InterPro" id="IPR023566">
    <property type="entry name" value="PPIase_Fpr3/Fpr4-like"/>
</dbReference>
<dbReference type="InterPro" id="IPR046357">
    <property type="entry name" value="PPIase_dom_sf"/>
</dbReference>
<keyword evidence="12" id="KW-1185">Reference proteome</keyword>
<dbReference type="EMBL" id="JAKJXO020000016">
    <property type="protein sequence ID" value="KAL1595280.1"/>
    <property type="molecule type" value="Genomic_DNA"/>
</dbReference>
<keyword evidence="6 7" id="KW-0413">Isomerase</keyword>
<dbReference type="Gene3D" id="3.10.50.40">
    <property type="match status" value="1"/>
</dbReference>
<feature type="compositionally biased region" description="Acidic residues" evidence="9">
    <location>
        <begin position="56"/>
        <end position="71"/>
    </location>
</feature>
<dbReference type="PROSITE" id="PS50059">
    <property type="entry name" value="FKBP_PPIASE"/>
    <property type="match status" value="1"/>
</dbReference>
<dbReference type="SUPFAM" id="SSF54534">
    <property type="entry name" value="FKBP-like"/>
    <property type="match status" value="1"/>
</dbReference>
<comment type="catalytic activity">
    <reaction evidence="1 7 8">
        <text>[protein]-peptidylproline (omega=180) = [protein]-peptidylproline (omega=0)</text>
        <dbReference type="Rhea" id="RHEA:16237"/>
        <dbReference type="Rhea" id="RHEA-COMP:10747"/>
        <dbReference type="Rhea" id="RHEA-COMP:10748"/>
        <dbReference type="ChEBI" id="CHEBI:83833"/>
        <dbReference type="ChEBI" id="CHEBI:83834"/>
        <dbReference type="EC" id="5.2.1.8"/>
    </reaction>
</comment>
<evidence type="ECO:0000313" key="11">
    <source>
        <dbReference type="EMBL" id="KAL1595280.1"/>
    </source>
</evidence>
<feature type="compositionally biased region" description="Acidic residues" evidence="9">
    <location>
        <begin position="122"/>
        <end position="141"/>
    </location>
</feature>
<reference evidence="11 12" key="1">
    <citation type="submission" date="2024-02" db="EMBL/GenBank/DDBJ databases">
        <title>De novo assembly and annotation of 12 fungi associated with fruit tree decline syndrome in Ontario, Canada.</title>
        <authorList>
            <person name="Sulman M."/>
            <person name="Ellouze W."/>
            <person name="Ilyukhin E."/>
        </authorList>
    </citation>
    <scope>NUCLEOTIDE SEQUENCE [LARGE SCALE GENOMIC DNA]</scope>
    <source>
        <strain evidence="11 12">M42-189</strain>
    </source>
</reference>
<evidence type="ECO:0000256" key="3">
    <source>
        <dbReference type="ARBA" id="ARBA00007838"/>
    </source>
</evidence>
<proteinExistence type="inferred from homology"/>
<feature type="compositionally biased region" description="Acidic residues" evidence="9">
    <location>
        <begin position="26"/>
        <end position="41"/>
    </location>
</feature>
<comment type="caution">
    <text evidence="11">The sequence shown here is derived from an EMBL/GenBank/DDBJ whole genome shotgun (WGS) entry which is preliminary data.</text>
</comment>
<evidence type="ECO:0000256" key="2">
    <source>
        <dbReference type="ARBA" id="ARBA00002221"/>
    </source>
</evidence>
<feature type="region of interest" description="Disordered" evidence="9">
    <location>
        <begin position="186"/>
        <end position="374"/>
    </location>
</feature>
<evidence type="ECO:0000256" key="4">
    <source>
        <dbReference type="ARBA" id="ARBA00011865"/>
    </source>
</evidence>
<evidence type="ECO:0000313" key="12">
    <source>
        <dbReference type="Proteomes" id="UP001521785"/>
    </source>
</evidence>
<dbReference type="GO" id="GO:0016853">
    <property type="term" value="F:isomerase activity"/>
    <property type="evidence" value="ECO:0007669"/>
    <property type="project" value="UniProtKB-KW"/>
</dbReference>
<evidence type="ECO:0000259" key="10">
    <source>
        <dbReference type="PROSITE" id="PS50059"/>
    </source>
</evidence>
<evidence type="ECO:0000256" key="5">
    <source>
        <dbReference type="ARBA" id="ARBA00023110"/>
    </source>
</evidence>
<dbReference type="Proteomes" id="UP001521785">
    <property type="component" value="Unassembled WGS sequence"/>
</dbReference>
<organism evidence="11 12">
    <name type="scientific">Paraconiothyrium brasiliense</name>
    <dbReference type="NCBI Taxonomy" id="300254"/>
    <lineage>
        <taxon>Eukaryota</taxon>
        <taxon>Fungi</taxon>
        <taxon>Dikarya</taxon>
        <taxon>Ascomycota</taxon>
        <taxon>Pezizomycotina</taxon>
        <taxon>Dothideomycetes</taxon>
        <taxon>Pleosporomycetidae</taxon>
        <taxon>Pleosporales</taxon>
        <taxon>Massarineae</taxon>
        <taxon>Didymosphaeriaceae</taxon>
        <taxon>Paraconiothyrium</taxon>
    </lineage>
</organism>
<evidence type="ECO:0000256" key="8">
    <source>
        <dbReference type="PROSITE-ProRule" id="PRU00277"/>
    </source>
</evidence>
<protein>
    <recommendedName>
        <fullName evidence="7">FK506-binding protein</fullName>
        <ecNumber evidence="7">5.2.1.8</ecNumber>
    </recommendedName>
</protein>
<evidence type="ECO:0000256" key="9">
    <source>
        <dbReference type="SAM" id="MobiDB-lite"/>
    </source>
</evidence>
<dbReference type="PIRSF" id="PIRSF001473">
    <property type="entry name" value="FK506-bp_FPR3"/>
    <property type="match status" value="1"/>
</dbReference>
<dbReference type="InterPro" id="IPR001179">
    <property type="entry name" value="PPIase_FKBP_dom"/>
</dbReference>
<feature type="region of interest" description="Disordered" evidence="9">
    <location>
        <begin position="23"/>
        <end position="141"/>
    </location>
</feature>
<comment type="subunit">
    <text evidence="4">Binds to histones H3 and H4.</text>
</comment>
<feature type="compositionally biased region" description="Basic and acidic residues" evidence="9">
    <location>
        <begin position="310"/>
        <end position="326"/>
    </location>
</feature>
<feature type="compositionally biased region" description="Acidic residues" evidence="9">
    <location>
        <begin position="187"/>
        <end position="231"/>
    </location>
</feature>
<feature type="compositionally biased region" description="Basic and acidic residues" evidence="9">
    <location>
        <begin position="362"/>
        <end position="374"/>
    </location>
</feature>
<dbReference type="Pfam" id="PF00254">
    <property type="entry name" value="FKBP_C"/>
    <property type="match status" value="1"/>
</dbReference>
<evidence type="ECO:0000256" key="6">
    <source>
        <dbReference type="ARBA" id="ARBA00023235"/>
    </source>
</evidence>
<feature type="compositionally biased region" description="Basic and acidic residues" evidence="9">
    <location>
        <begin position="84"/>
        <end position="95"/>
    </location>
</feature>
<dbReference type="PANTHER" id="PTHR43811">
    <property type="entry name" value="FKBP-TYPE PEPTIDYL-PROLYL CIS-TRANS ISOMERASE FKPA"/>
    <property type="match status" value="1"/>
</dbReference>
<dbReference type="Gene3D" id="2.60.120.340">
    <property type="entry name" value="Nucleoplasmin core domain"/>
    <property type="match status" value="1"/>
</dbReference>
<name>A0ABR3QT01_9PLEO</name>
<gene>
    <name evidence="11" type="primary">FPR3</name>
    <name evidence="11" type="ORF">SLS60_009970</name>
</gene>
<evidence type="ECO:0000256" key="7">
    <source>
        <dbReference type="PIRNR" id="PIRNR001473"/>
    </source>
</evidence>
<sequence length="465" mass="50648">MAAIDPTAEVEDGPARATLKLIRIQDEDEDEDDDDFDPENIEELRAKLLADGVLGSEDESDDSEEDSEDEANGGPSDPAKSKKAQREALQKKLQEEAAAEEMEIDTLSNGVNGTKGKGKALDDEDSDESEDDDEEGDEAEELVLCTLEPEKHYQQTLEITVREGEEIYFAATGSHDIYLTGNYVAVMDDEDDDDEEDLYGLGEDDYDESPDEDELEDLSELDSEDDELDGLEDPRITEVDSEEEAPKLVKAEKKGKNKRPAEDEDEPMTLDELITKTKAETPAANGEKPSKKQAKKLKNNEGQAVAAAEPAKEAKKVDTPSSDKKKVQFAKNLEQGPTGSPKVAEAKKEPAKGPRNVGGVTVEDKKEGKGKPAKKGDKIEMRYIGKLKNGKQFDVPLANKKGKPFSFKLGVGEVIKGWDIGVAGMQAGSERRLTIPAKLAYGSKALPGIPANSELIFDIKCISVS</sequence>
<evidence type="ECO:0000256" key="1">
    <source>
        <dbReference type="ARBA" id="ARBA00000971"/>
    </source>
</evidence>
<dbReference type="PANTHER" id="PTHR43811:SF19">
    <property type="entry name" value="39 KDA FK506-BINDING NUCLEAR PROTEIN"/>
    <property type="match status" value="1"/>
</dbReference>
<keyword evidence="5 7" id="KW-0697">Rotamase</keyword>
<dbReference type="Pfam" id="PF17800">
    <property type="entry name" value="NPL"/>
    <property type="match status" value="1"/>
</dbReference>
<feature type="compositionally biased region" description="Basic and acidic residues" evidence="9">
    <location>
        <begin position="232"/>
        <end position="254"/>
    </location>
</feature>
<feature type="domain" description="PPIase FKBP-type" evidence="10">
    <location>
        <begin position="376"/>
        <end position="465"/>
    </location>
</feature>